<dbReference type="InterPro" id="IPR000343">
    <property type="entry name" value="4pyrrol_synth_GluRdtase"/>
</dbReference>
<dbReference type="NCBIfam" id="TIGR01035">
    <property type="entry name" value="hemA"/>
    <property type="match status" value="1"/>
</dbReference>
<dbReference type="PANTHER" id="PTHR43013:SF1">
    <property type="entry name" value="GLUTAMYL-TRNA REDUCTASE"/>
    <property type="match status" value="1"/>
</dbReference>
<name>B8GLA2_THISH</name>
<evidence type="ECO:0000256" key="8">
    <source>
        <dbReference type="ARBA" id="ARBA00068659"/>
    </source>
</evidence>
<dbReference type="FunFam" id="3.40.50.720:FF:000031">
    <property type="entry name" value="Glutamyl-tRNA reductase"/>
    <property type="match status" value="1"/>
</dbReference>
<dbReference type="EC" id="1.2.1.70" evidence="3 9"/>
<evidence type="ECO:0000313" key="19">
    <source>
        <dbReference type="Proteomes" id="UP000002383"/>
    </source>
</evidence>
<evidence type="ECO:0000256" key="6">
    <source>
        <dbReference type="ARBA" id="ARBA00023244"/>
    </source>
</evidence>
<dbReference type="InterPro" id="IPR006151">
    <property type="entry name" value="Shikm_DH/Glu-tRNA_Rdtase"/>
</dbReference>
<feature type="binding site" evidence="9 11">
    <location>
        <position position="130"/>
    </location>
    <ligand>
        <name>substrate</name>
    </ligand>
</feature>
<organism evidence="18 19">
    <name type="scientific">Thioalkalivibrio sulfidiphilus (strain HL-EbGR7)</name>
    <dbReference type="NCBI Taxonomy" id="396588"/>
    <lineage>
        <taxon>Bacteria</taxon>
        <taxon>Pseudomonadati</taxon>
        <taxon>Pseudomonadota</taxon>
        <taxon>Gammaproteobacteria</taxon>
        <taxon>Chromatiales</taxon>
        <taxon>Ectothiorhodospiraceae</taxon>
        <taxon>Thioalkalivibrio</taxon>
    </lineage>
</organism>
<dbReference type="Pfam" id="PF01488">
    <property type="entry name" value="Shikimate_DH"/>
    <property type="match status" value="1"/>
</dbReference>
<feature type="domain" description="Tetrapyrrole biosynthesis glutamyl-tRNA reductase dimerisation" evidence="15">
    <location>
        <begin position="330"/>
        <end position="427"/>
    </location>
</feature>
<dbReference type="EMBL" id="CP001339">
    <property type="protein sequence ID" value="ACL71620.1"/>
    <property type="molecule type" value="Genomic_DNA"/>
</dbReference>
<dbReference type="InterPro" id="IPR036291">
    <property type="entry name" value="NAD(P)-bd_dom_sf"/>
</dbReference>
<evidence type="ECO:0000259" key="16">
    <source>
        <dbReference type="Pfam" id="PF01488"/>
    </source>
</evidence>
<reference evidence="18 19" key="1">
    <citation type="journal article" date="2011" name="Stand. Genomic Sci.">
        <title>Complete genome sequence of 'Thioalkalivibrio sulfidophilus' HL-EbGr7.</title>
        <authorList>
            <person name="Muyzer G."/>
            <person name="Sorokin D.Y."/>
            <person name="Mavromatis K."/>
            <person name="Lapidus A."/>
            <person name="Clum A."/>
            <person name="Ivanova N."/>
            <person name="Pati A."/>
            <person name="d'Haeseleer P."/>
            <person name="Woyke T."/>
            <person name="Kyrpides N.C."/>
        </authorList>
    </citation>
    <scope>NUCLEOTIDE SEQUENCE [LARGE SCALE GENOMIC DNA]</scope>
    <source>
        <strain evidence="18 19">HL-EbGR7</strain>
    </source>
</reference>
<comment type="domain">
    <text evidence="9">Possesses an unusual extended V-shaped dimeric structure with each monomer consisting of three distinct domains arranged along a curved 'spinal' alpha-helix. The N-terminal catalytic domain specifically recognizes the glutamate moiety of the substrate. The second domain is the NADPH-binding domain, and the third C-terminal domain is responsible for dimerization.</text>
</comment>
<dbReference type="GO" id="GO:0019353">
    <property type="term" value="P:protoporphyrinogen IX biosynthetic process from glutamate"/>
    <property type="evidence" value="ECO:0007669"/>
    <property type="project" value="TreeGrafter"/>
</dbReference>
<dbReference type="PIRSF" id="PIRSF000445">
    <property type="entry name" value="4pyrrol_synth_GluRdtase"/>
    <property type="match status" value="1"/>
</dbReference>
<keyword evidence="4 9" id="KW-0521">NADP</keyword>
<feature type="binding site" evidence="9 12">
    <location>
        <begin position="199"/>
        <end position="204"/>
    </location>
    <ligand>
        <name>NADP(+)</name>
        <dbReference type="ChEBI" id="CHEBI:58349"/>
    </ligand>
</feature>
<evidence type="ECO:0000256" key="5">
    <source>
        <dbReference type="ARBA" id="ARBA00023002"/>
    </source>
</evidence>
<dbReference type="Pfam" id="PF05201">
    <property type="entry name" value="GlutR_N"/>
    <property type="match status" value="1"/>
</dbReference>
<dbReference type="InterPro" id="IPR015895">
    <property type="entry name" value="4pyrrol_synth_GluRdtase_N"/>
</dbReference>
<evidence type="ECO:0000259" key="17">
    <source>
        <dbReference type="Pfam" id="PF05201"/>
    </source>
</evidence>
<comment type="catalytic activity">
    <reaction evidence="7 9 14">
        <text>(S)-4-amino-5-oxopentanoate + tRNA(Glu) + NADP(+) = L-glutamyl-tRNA(Glu) + NADPH + H(+)</text>
        <dbReference type="Rhea" id="RHEA:12344"/>
        <dbReference type="Rhea" id="RHEA-COMP:9663"/>
        <dbReference type="Rhea" id="RHEA-COMP:9680"/>
        <dbReference type="ChEBI" id="CHEBI:15378"/>
        <dbReference type="ChEBI" id="CHEBI:57501"/>
        <dbReference type="ChEBI" id="CHEBI:57783"/>
        <dbReference type="ChEBI" id="CHEBI:58349"/>
        <dbReference type="ChEBI" id="CHEBI:78442"/>
        <dbReference type="ChEBI" id="CHEBI:78520"/>
        <dbReference type="EC" id="1.2.1.70"/>
    </reaction>
</comment>
<evidence type="ECO:0000313" key="18">
    <source>
        <dbReference type="EMBL" id="ACL71620.1"/>
    </source>
</evidence>
<feature type="active site" description="Nucleophile" evidence="9 10">
    <location>
        <position position="61"/>
    </location>
</feature>
<dbReference type="HAMAP" id="MF_00087">
    <property type="entry name" value="Glu_tRNA_reductase"/>
    <property type="match status" value="1"/>
</dbReference>
<evidence type="ECO:0000256" key="2">
    <source>
        <dbReference type="ARBA" id="ARBA00005916"/>
    </source>
</evidence>
<dbReference type="InterPro" id="IPR036453">
    <property type="entry name" value="GluRdtase_dimer_dom_sf"/>
</dbReference>
<dbReference type="InterPro" id="IPR036343">
    <property type="entry name" value="GluRdtase_N_sf"/>
</dbReference>
<dbReference type="PANTHER" id="PTHR43013">
    <property type="entry name" value="GLUTAMYL-TRNA REDUCTASE"/>
    <property type="match status" value="1"/>
</dbReference>
<evidence type="ECO:0000256" key="3">
    <source>
        <dbReference type="ARBA" id="ARBA00012970"/>
    </source>
</evidence>
<comment type="subunit">
    <text evidence="9">Homodimer.</text>
</comment>
<accession>B8GLA2</accession>
<dbReference type="STRING" id="396588.Tgr7_0523"/>
<evidence type="ECO:0000256" key="4">
    <source>
        <dbReference type="ARBA" id="ARBA00022857"/>
    </source>
</evidence>
<evidence type="ECO:0000256" key="9">
    <source>
        <dbReference type="HAMAP-Rule" id="MF_00087"/>
    </source>
</evidence>
<evidence type="ECO:0000256" key="11">
    <source>
        <dbReference type="PIRSR" id="PIRSR000445-2"/>
    </source>
</evidence>
<comment type="function">
    <text evidence="9">Catalyzes the NADPH-dependent reduction of glutamyl-tRNA(Glu) to glutamate 1-semialdehyde (GSA).</text>
</comment>
<evidence type="ECO:0000256" key="14">
    <source>
        <dbReference type="RuleBase" id="RU000584"/>
    </source>
</evidence>
<dbReference type="CDD" id="cd05213">
    <property type="entry name" value="NAD_bind_Glutamyl_tRNA_reduct"/>
    <property type="match status" value="1"/>
</dbReference>
<evidence type="ECO:0000256" key="1">
    <source>
        <dbReference type="ARBA" id="ARBA00005059"/>
    </source>
</evidence>
<evidence type="ECO:0000256" key="10">
    <source>
        <dbReference type="PIRSR" id="PIRSR000445-1"/>
    </source>
</evidence>
<dbReference type="FunFam" id="3.30.460.30:FF:000001">
    <property type="entry name" value="Glutamyl-tRNA reductase"/>
    <property type="match status" value="1"/>
</dbReference>
<evidence type="ECO:0000256" key="13">
    <source>
        <dbReference type="PIRSR" id="PIRSR000445-4"/>
    </source>
</evidence>
<evidence type="ECO:0000256" key="12">
    <source>
        <dbReference type="PIRSR" id="PIRSR000445-3"/>
    </source>
</evidence>
<dbReference type="UniPathway" id="UPA00251">
    <property type="reaction ID" value="UER00316"/>
</dbReference>
<evidence type="ECO:0000256" key="7">
    <source>
        <dbReference type="ARBA" id="ARBA00047464"/>
    </source>
</evidence>
<dbReference type="Gene3D" id="3.30.460.30">
    <property type="entry name" value="Glutamyl-tRNA reductase, N-terminal domain"/>
    <property type="match status" value="1"/>
</dbReference>
<gene>
    <name evidence="9" type="primary">hemA</name>
    <name evidence="18" type="ordered locus">Tgr7_0523</name>
</gene>
<sequence>MAQNLPLLSHLHAMLFTVGINHKTAPVGIRERVVFPPDRVGEALLRLREAGVDEAAILSTCNRTEIYFHQAPALDDQRVVHWLGDYHHFDPRDLQPYLYHHQEADAVRHTLRVACGLDSLVLGEPQILGQMKLAYQSASDAGTLGRHLGRLFQHAFSVAKNVRTSTAIGASAVSVAFAAVSLAKQIFGDLRPLTALVIGAGETIELAARHLSSNQIGKVIVANRTLERARSLAVQFGGEAITLTDIPLRLAEADIVISSTAAPLPILGKGAVERALKARKHKPMFMVDIAVPRDIEPEVGRLDDVYLYTVDDLEEVIQENLESRREAAHQAEEIIETQVLDFMGWLRAQDAVGTIRAFREKAEHIQQEVLDKALHMAAQGKSPEEALQYLAHTLTNKLLHDPCTGINQAARDGRQELLDAAHSLFNLPEAPSRTPDDKA</sequence>
<dbReference type="KEGG" id="tgr:Tgr7_0523"/>
<dbReference type="Proteomes" id="UP000002383">
    <property type="component" value="Chromosome"/>
</dbReference>
<keyword evidence="19" id="KW-1185">Reference proteome</keyword>
<feature type="binding site" evidence="9 11">
    <location>
        <begin position="60"/>
        <end position="63"/>
    </location>
    <ligand>
        <name>substrate</name>
    </ligand>
</feature>
<keyword evidence="5 9" id="KW-0560">Oxidoreductase</keyword>
<dbReference type="SUPFAM" id="SSF69742">
    <property type="entry name" value="Glutamyl tRNA-reductase catalytic, N-terminal domain"/>
    <property type="match status" value="1"/>
</dbReference>
<dbReference type="Pfam" id="PF00745">
    <property type="entry name" value="GlutR_dimer"/>
    <property type="match status" value="1"/>
</dbReference>
<dbReference type="AlphaFoldDB" id="B8GLA2"/>
<dbReference type="InterPro" id="IPR015896">
    <property type="entry name" value="4pyrrol_synth_GluRdtase_dimer"/>
</dbReference>
<feature type="binding site" evidence="9 11">
    <location>
        <position position="119"/>
    </location>
    <ligand>
        <name>substrate</name>
    </ligand>
</feature>
<protein>
    <recommendedName>
        <fullName evidence="8 9">Glutamyl-tRNA reductase</fullName>
        <shortName evidence="9">GluTR</shortName>
        <ecNumber evidence="3 9">1.2.1.70</ecNumber>
    </recommendedName>
</protein>
<keyword evidence="6 9" id="KW-0627">Porphyrin biosynthesis</keyword>
<comment type="similarity">
    <text evidence="2 9 14">Belongs to the glutamyl-tRNA reductase family.</text>
</comment>
<evidence type="ECO:0000259" key="15">
    <source>
        <dbReference type="Pfam" id="PF00745"/>
    </source>
</evidence>
<comment type="miscellaneous">
    <text evidence="9">During catalysis, the active site Cys acts as a nucleophile attacking the alpha-carbonyl group of tRNA-bound glutamate with the formation of a thioester intermediate between enzyme and glutamate, and the concomitant release of tRNA(Glu). The thioester intermediate is finally reduced by direct hydride transfer from NADPH, to form the product GSA.</text>
</comment>
<feature type="domain" description="Glutamyl-tRNA reductase N-terminal" evidence="17">
    <location>
        <begin position="18"/>
        <end position="166"/>
    </location>
</feature>
<feature type="binding site" evidence="9 11">
    <location>
        <begin position="124"/>
        <end position="126"/>
    </location>
    <ligand>
        <name>substrate</name>
    </ligand>
</feature>
<dbReference type="SUPFAM" id="SSF69075">
    <property type="entry name" value="Glutamyl tRNA-reductase dimerization domain"/>
    <property type="match status" value="1"/>
</dbReference>
<proteinExistence type="inferred from homology"/>
<feature type="site" description="Important for activity" evidence="9 13">
    <location>
        <position position="109"/>
    </location>
</feature>
<dbReference type="Gene3D" id="3.40.50.720">
    <property type="entry name" value="NAD(P)-binding Rossmann-like Domain"/>
    <property type="match status" value="1"/>
</dbReference>
<comment type="pathway">
    <text evidence="1 9 14">Porphyrin-containing compound metabolism; protoporphyrin-IX biosynthesis; 5-aminolevulinate from L-glutamyl-tRNA(Glu): step 1/2.</text>
</comment>
<feature type="domain" description="Quinate/shikimate 5-dehydrogenase/glutamyl-tRNA reductase" evidence="16">
    <location>
        <begin position="182"/>
        <end position="316"/>
    </location>
</feature>
<dbReference type="HOGENOM" id="CLU_035113_2_2_6"/>
<dbReference type="eggNOG" id="COG0373">
    <property type="taxonomic scope" value="Bacteria"/>
</dbReference>
<dbReference type="SUPFAM" id="SSF51735">
    <property type="entry name" value="NAD(P)-binding Rossmann-fold domains"/>
    <property type="match status" value="1"/>
</dbReference>
<dbReference type="GO" id="GO:0008883">
    <property type="term" value="F:glutamyl-tRNA reductase activity"/>
    <property type="evidence" value="ECO:0007669"/>
    <property type="project" value="UniProtKB-UniRule"/>
</dbReference>
<dbReference type="GO" id="GO:0050661">
    <property type="term" value="F:NADP binding"/>
    <property type="evidence" value="ECO:0007669"/>
    <property type="project" value="InterPro"/>
</dbReference>